<dbReference type="GO" id="GO:0140662">
    <property type="term" value="F:ATP-dependent protein folding chaperone"/>
    <property type="evidence" value="ECO:0007669"/>
    <property type="project" value="InterPro"/>
</dbReference>
<dbReference type="Gene3D" id="2.60.34.10">
    <property type="entry name" value="Substrate Binding Domain Of DNAk, Chain A, domain 1"/>
    <property type="match status" value="1"/>
</dbReference>
<sequence length="823" mass="91804">MSVFGIDFGNVNSTVAITRYGGVDIVTNEVSKRETTTIVSFVDDERFIGEQGLDRYVRNAQNTVFLLKRFIGMRMDDSQLSRELKFLTCNIIGDTSGRLMFSVNYCGEEKHFYPEQVLAMMLQRLRSYVNEAATTDPRVKADVRDFVITVPCYYTAEQRRLMYQAAEVAGLHCMSLINETTASAVDYGIFRGASLKETMEEGQVVGILDIGYGATVFSVCKFWRGNCKILARTFDRNTGTRDCDYLLYEHMLNEVKSRYNVDVSQNKRARLRLVQACERLKYLLSANQSAPLNVENLMDIDVSIPVFERATMESLCQDVLHSIKLVIERGFAEAGVNRDDFHSIEMIGGGCRIPMMKRLVEEVLGRGPSFTLNASESTARGCAIVAAMLSPKFQVREFKVSELPTYPILLGYHAENPRSPSSVPFLPQVNKVVKLLGAADSYPKKLDVRFPCSSAPKIYAFYDYENEGVKEIVQPCNYIIGEWEMGLPSKAKGAVNEMRVRICIQPDGVVELEKAEAIDVYEVEEAPDAAPAAENGEGPEKENEEALAEPPKPVKPVKKTKEAAIVVSVKPNVEILGHSGESVLVFRKAEAEMCERDCRIVRTRIKKNELESYILDFRPRLSPGGMLIEYAAPDAAANFVRQCDEDEQWLYEDGEFSTFEEYERRVQALRAIGDAAYNRLRTREDVEFAAKGVQTRIMAAQQKALDLIGKKEHITEEELKEAAATAEQAKAWVDQQVAAMLAAPKTQDTMLSKADLEKKASEVEQGIHKVMTKPAPPKPKESKKPENAEEDVAAEAAAGAEAAPQQKAPEEEVPAPTNAPELD</sequence>
<feature type="region of interest" description="Disordered" evidence="3">
    <location>
        <begin position="526"/>
        <end position="554"/>
    </location>
</feature>
<proteinExistence type="predicted"/>
<dbReference type="CDD" id="cd11732">
    <property type="entry name" value="ASKHA_NBD_HSP70_HSP105-110-like"/>
    <property type="match status" value="1"/>
</dbReference>
<dbReference type="FunFam" id="3.90.640.10:FF:000004">
    <property type="entry name" value="Heat shock 70 kDa protein 4"/>
    <property type="match status" value="1"/>
</dbReference>
<dbReference type="RefSeq" id="XP_001682546.1">
    <property type="nucleotide sequence ID" value="XM_001682494.1"/>
</dbReference>
<keyword evidence="5" id="KW-1185">Reference proteome</keyword>
<evidence type="ECO:0000256" key="3">
    <source>
        <dbReference type="SAM" id="MobiDB-lite"/>
    </source>
</evidence>
<feature type="compositionally biased region" description="Low complexity" evidence="3">
    <location>
        <begin position="794"/>
        <end position="807"/>
    </location>
</feature>
<dbReference type="Gene3D" id="3.30.420.40">
    <property type="match status" value="2"/>
</dbReference>
<dbReference type="FunFam" id="3.30.420.40:FF:000171">
    <property type="entry name" value="Heat shock 70 kDa protein 4"/>
    <property type="match status" value="2"/>
</dbReference>
<dbReference type="InterPro" id="IPR029047">
    <property type="entry name" value="HSP70_peptide-bd_sf"/>
</dbReference>
<dbReference type="PRINTS" id="PR00301">
    <property type="entry name" value="HEATSHOCK70"/>
</dbReference>
<protein>
    <submittedName>
        <fullName evidence="4">Putative heat shock protein</fullName>
    </submittedName>
</protein>
<name>Q4QDQ2_LEIMA</name>
<reference evidence="4 5" key="2">
    <citation type="journal article" date="2011" name="Genome Res.">
        <title>Chromosome and gene copy number variation allow major structural change between species and strains of Leishmania.</title>
        <authorList>
            <person name="Rogers M.B."/>
            <person name="Hilley J.D."/>
            <person name="Dickens N.J."/>
            <person name="Wilkes J."/>
            <person name="Bates P.A."/>
            <person name="Depledge D.P."/>
            <person name="Harris D."/>
            <person name="Her Y."/>
            <person name="Herzyk P."/>
            <person name="Imamura H."/>
            <person name="Otto T.D."/>
            <person name="Sanders M."/>
            <person name="Seeger K."/>
            <person name="Dujardin J.C."/>
            <person name="Berriman M."/>
            <person name="Smith D.F."/>
            <person name="Hertz-Fowler C."/>
            <person name="Mottram J.C."/>
        </authorList>
    </citation>
    <scope>NUCLEOTIDE SEQUENCE [LARGE SCALE GENOMIC DNA]</scope>
    <source>
        <strain evidence="5">MHOM/IL/81/Friedlin</strain>
    </source>
</reference>
<evidence type="ECO:0000256" key="2">
    <source>
        <dbReference type="ARBA" id="ARBA00022840"/>
    </source>
</evidence>
<dbReference type="eggNOG" id="KOG0103">
    <property type="taxonomic scope" value="Eukaryota"/>
</dbReference>
<dbReference type="GO" id="GO:0005634">
    <property type="term" value="C:nucleus"/>
    <property type="evidence" value="ECO:0000318"/>
    <property type="project" value="GO_Central"/>
</dbReference>
<dbReference type="FunCoup" id="Q4QDQ2">
    <property type="interactions" value="509"/>
</dbReference>
<dbReference type="GO" id="GO:0006457">
    <property type="term" value="P:protein folding"/>
    <property type="evidence" value="ECO:0000318"/>
    <property type="project" value="GO_Central"/>
</dbReference>
<dbReference type="VEuPathDB" id="TriTrypDB:LMJFC_180022000"/>
<dbReference type="GO" id="GO:0005524">
    <property type="term" value="F:ATP binding"/>
    <property type="evidence" value="ECO:0007669"/>
    <property type="project" value="UniProtKB-KW"/>
</dbReference>
<dbReference type="SMR" id="Q4QDQ2"/>
<dbReference type="GO" id="GO:0000774">
    <property type="term" value="F:adenyl-nucleotide exchange factor activity"/>
    <property type="evidence" value="ECO:0000318"/>
    <property type="project" value="GO_Central"/>
</dbReference>
<dbReference type="OMA" id="KEYECIE"/>
<evidence type="ECO:0000313" key="5">
    <source>
        <dbReference type="Proteomes" id="UP000000542"/>
    </source>
</evidence>
<dbReference type="Proteomes" id="UP000000542">
    <property type="component" value="Chromosome 18"/>
</dbReference>
<dbReference type="Pfam" id="PF00012">
    <property type="entry name" value="HSP70"/>
    <property type="match status" value="1"/>
</dbReference>
<dbReference type="GO" id="GO:0005829">
    <property type="term" value="C:cytosol"/>
    <property type="evidence" value="ECO:0000318"/>
    <property type="project" value="GO_Central"/>
</dbReference>
<dbReference type="InParanoid" id="Q4QDQ2"/>
<dbReference type="GeneID" id="5651068"/>
<dbReference type="PANTHER" id="PTHR45639">
    <property type="entry name" value="HSC70CB, ISOFORM G-RELATED"/>
    <property type="match status" value="1"/>
</dbReference>
<accession>Q4QDQ2</accession>
<dbReference type="EMBL" id="FR796414">
    <property type="protein sequence ID" value="CAJ04184.1"/>
    <property type="molecule type" value="Genomic_DNA"/>
</dbReference>
<dbReference type="SUPFAM" id="SSF100934">
    <property type="entry name" value="Heat shock protein 70kD (HSP70), C-terminal subdomain"/>
    <property type="match status" value="1"/>
</dbReference>
<dbReference type="VEuPathDB" id="TriTrypDB:LmjF.18.1370"/>
<dbReference type="HOGENOM" id="CLU_005965_5_1_1"/>
<dbReference type="Gene3D" id="3.90.640.10">
    <property type="entry name" value="Actin, Chain A, domain 4"/>
    <property type="match status" value="1"/>
</dbReference>
<dbReference type="Gene3D" id="3.30.30.30">
    <property type="match status" value="1"/>
</dbReference>
<dbReference type="InterPro" id="IPR013126">
    <property type="entry name" value="Hsp_70_fam"/>
</dbReference>
<feature type="compositionally biased region" description="Basic and acidic residues" evidence="3">
    <location>
        <begin position="755"/>
        <end position="767"/>
    </location>
</feature>
<feature type="compositionally biased region" description="Basic and acidic residues" evidence="3">
    <location>
        <begin position="778"/>
        <end position="787"/>
    </location>
</feature>
<gene>
    <name evidence="4" type="ORF">LMJF_18_1370</name>
</gene>
<dbReference type="SUPFAM" id="SSF53067">
    <property type="entry name" value="Actin-like ATPase domain"/>
    <property type="match status" value="2"/>
</dbReference>
<feature type="region of interest" description="Disordered" evidence="3">
    <location>
        <begin position="755"/>
        <end position="823"/>
    </location>
</feature>
<dbReference type="VEuPathDB" id="TriTrypDB:LMJLV39_180019100"/>
<keyword evidence="4" id="KW-0346">Stress response</keyword>
<reference evidence="4 5" key="1">
    <citation type="journal article" date="2005" name="Science">
        <title>The genome of the kinetoplastid parasite, Leishmania major.</title>
        <authorList>
            <person name="Ivens A.C."/>
            <person name="Peacock C.S."/>
            <person name="Worthey E.A."/>
            <person name="Murphy L."/>
            <person name="Aggarwal G."/>
            <person name="Berriman M."/>
            <person name="Sisk E."/>
            <person name="Rajandream M.A."/>
            <person name="Adlem E."/>
            <person name="Aert R."/>
            <person name="Anupama A."/>
            <person name="Apostolou Z."/>
            <person name="Attipoe P."/>
            <person name="Bason N."/>
            <person name="Bauser C."/>
            <person name="Beck A."/>
            <person name="Beverley S.M."/>
            <person name="Bianchettin G."/>
            <person name="Borzym K."/>
            <person name="Bothe G."/>
            <person name="Bruschi C.V."/>
            <person name="Collins M."/>
            <person name="Cadag E."/>
            <person name="Ciarloni L."/>
            <person name="Clayton C."/>
            <person name="Coulson R.M."/>
            <person name="Cronin A."/>
            <person name="Cruz A.K."/>
            <person name="Davies R.M."/>
            <person name="De Gaudenzi J."/>
            <person name="Dobson D.E."/>
            <person name="Duesterhoeft A."/>
            <person name="Fazelina G."/>
            <person name="Fosker N."/>
            <person name="Frasch A.C."/>
            <person name="Fraser A."/>
            <person name="Fuchs M."/>
            <person name="Gabel C."/>
            <person name="Goble A."/>
            <person name="Goffeau A."/>
            <person name="Harris D."/>
            <person name="Hertz-Fowler C."/>
            <person name="Hilbert H."/>
            <person name="Horn D."/>
            <person name="Huang Y."/>
            <person name="Klages S."/>
            <person name="Knights A."/>
            <person name="Kube M."/>
            <person name="Larke N."/>
            <person name="Litvin L."/>
            <person name="Lord A."/>
            <person name="Louie T."/>
            <person name="Marra M."/>
            <person name="Masuy D."/>
            <person name="Matthews K."/>
            <person name="Michaeli S."/>
            <person name="Mottram J.C."/>
            <person name="Muller-Auer S."/>
            <person name="Munden H."/>
            <person name="Nelson S."/>
            <person name="Norbertczak H."/>
            <person name="Oliver K."/>
            <person name="O'neil S."/>
            <person name="Pentony M."/>
            <person name="Pohl T.M."/>
            <person name="Price C."/>
            <person name="Purnelle B."/>
            <person name="Quail M.A."/>
            <person name="Rabbinowitsch E."/>
            <person name="Reinhardt R."/>
            <person name="Rieger M."/>
            <person name="Rinta J."/>
            <person name="Robben J."/>
            <person name="Robertson L."/>
            <person name="Ruiz J.C."/>
            <person name="Rutter S."/>
            <person name="Saunders D."/>
            <person name="Schafer M."/>
            <person name="Schein J."/>
            <person name="Schwartz D.C."/>
            <person name="Seeger K."/>
            <person name="Seyler A."/>
            <person name="Sharp S."/>
            <person name="Shin H."/>
            <person name="Sivam D."/>
            <person name="Squares R."/>
            <person name="Squares S."/>
            <person name="Tosato V."/>
            <person name="Vogt C."/>
            <person name="Volckaert G."/>
            <person name="Wambutt R."/>
            <person name="Warren T."/>
            <person name="Wedler H."/>
            <person name="Woodward J."/>
            <person name="Zhou S."/>
            <person name="Zimmermann W."/>
            <person name="Smith D.F."/>
            <person name="Blackwell J.M."/>
            <person name="Stuart K.D."/>
            <person name="Barrell B."/>
            <person name="Myler P.J."/>
        </authorList>
    </citation>
    <scope>NUCLEOTIDE SEQUENCE [LARGE SCALE GENOMIC DNA]</scope>
    <source>
        <strain evidence="5">MHOM/IL/81/Friedlin</strain>
    </source>
</reference>
<keyword evidence="1" id="KW-0547">Nucleotide-binding</keyword>
<dbReference type="KEGG" id="lma:LMJF_18_1370"/>
<dbReference type="Gene3D" id="1.20.1270.10">
    <property type="match status" value="1"/>
</dbReference>
<evidence type="ECO:0000313" key="4">
    <source>
        <dbReference type="EMBL" id="CAJ04184.1"/>
    </source>
</evidence>
<dbReference type="AlphaFoldDB" id="Q4QDQ2"/>
<keyword evidence="2" id="KW-0067">ATP-binding</keyword>
<dbReference type="STRING" id="5664.Q4QDQ2"/>
<evidence type="ECO:0000256" key="1">
    <source>
        <dbReference type="ARBA" id="ARBA00022741"/>
    </source>
</evidence>
<organism evidence="4 5">
    <name type="scientific">Leishmania major</name>
    <dbReference type="NCBI Taxonomy" id="5664"/>
    <lineage>
        <taxon>Eukaryota</taxon>
        <taxon>Discoba</taxon>
        <taxon>Euglenozoa</taxon>
        <taxon>Kinetoplastea</taxon>
        <taxon>Metakinetoplastina</taxon>
        <taxon>Trypanosomatida</taxon>
        <taxon>Trypanosomatidae</taxon>
        <taxon>Leishmaniinae</taxon>
        <taxon>Leishmania</taxon>
    </lineage>
</organism>
<dbReference type="InterPro" id="IPR043129">
    <property type="entry name" value="ATPase_NBD"/>
</dbReference>
<dbReference type="VEuPathDB" id="TriTrypDB:LMJSD75_180019400"/>
<dbReference type="InterPro" id="IPR029048">
    <property type="entry name" value="HSP70_C_sf"/>
</dbReference>
<dbReference type="PANTHER" id="PTHR45639:SF4">
    <property type="entry name" value="HSC70CB, ISOFORM G"/>
    <property type="match status" value="1"/>
</dbReference>